<evidence type="ECO:0000256" key="2">
    <source>
        <dbReference type="ARBA" id="ARBA00022516"/>
    </source>
</evidence>
<evidence type="ECO:0000256" key="4">
    <source>
        <dbReference type="ARBA" id="ARBA00022741"/>
    </source>
</evidence>
<dbReference type="InterPro" id="IPR013537">
    <property type="entry name" value="AcCoA_COase_cen"/>
</dbReference>
<comment type="caution">
    <text evidence="16">The sequence shown here is derived from an EMBL/GenBank/DDBJ whole genome shotgun (WGS) entry which is preliminary data.</text>
</comment>
<keyword evidence="3" id="KW-0436">Ligase</keyword>
<dbReference type="Proteomes" id="UP001143463">
    <property type="component" value="Unassembled WGS sequence"/>
</dbReference>
<dbReference type="SUPFAM" id="SSF52096">
    <property type="entry name" value="ClpP/crotonase"/>
    <property type="match status" value="2"/>
</dbReference>
<dbReference type="InterPro" id="IPR034733">
    <property type="entry name" value="AcCoA_carboxyl_beta"/>
</dbReference>
<dbReference type="GO" id="GO:0046872">
    <property type="term" value="F:metal ion binding"/>
    <property type="evidence" value="ECO:0007669"/>
    <property type="project" value="InterPro"/>
</dbReference>
<evidence type="ECO:0000256" key="5">
    <source>
        <dbReference type="ARBA" id="ARBA00022832"/>
    </source>
</evidence>
<feature type="region of interest" description="Disordered" evidence="11">
    <location>
        <begin position="759"/>
        <end position="782"/>
    </location>
</feature>
<keyword evidence="2" id="KW-0444">Lipid biosynthesis</keyword>
<evidence type="ECO:0000256" key="6">
    <source>
        <dbReference type="ARBA" id="ARBA00022840"/>
    </source>
</evidence>
<dbReference type="Pfam" id="PF02785">
    <property type="entry name" value="Biotin_carb_C"/>
    <property type="match status" value="1"/>
</dbReference>
<dbReference type="PROSITE" id="PS00866">
    <property type="entry name" value="CPSASE_1"/>
    <property type="match status" value="1"/>
</dbReference>
<evidence type="ECO:0000313" key="16">
    <source>
        <dbReference type="EMBL" id="GLL14767.1"/>
    </source>
</evidence>
<sequence length="1874" mass="202583">MSSFSRIAIVNRGEPAMRLIHAVREWNAAGGSPLRTVALHTAVDRRAMFVREADEAVLIGPDDPDHLGPSPYLDYAELERALKVARADAVWPGWGFVSEKAEFAELCRDLGITFIGPSPEVMRDLGDKIAAKKLAERVGVPLAAWSGGPVADLAEAREKAETIGYPLMVKATAGGGGRGIRKVTTPDELAEAFERASSEAGKTAGDATVFLERAISGGRHVEVQVVADATGDVWTLGVRDCSVQRRNQKVIEESASTALDAEQEELLRSSAAELARAAGYVNAGTVEFLYEPKERLLSFLEVNTRLQVEHPVTEACTGVDIVKLQLHVAGGGKLADIAPEPPRGTGWAIEARLTAEDPERGFAPAPGVIEHLALPAGPGIRVDTGVATGDVIPPQFDSMIAKIIAWGRDREEARARLLRALRQTAAVIDGGTTNKAFLLDLLQRPELIAGETDTTWLDGLMAQGYTPPRRLDVALLATAVEAHDGHVARQQERLFTAAERGRPEVGAETWHQTDVRAAGESYRLRVARTRANRYRVVLEVPGGAPQAVDVDVERSGRFERRLTVGGTTYSVLSAPQDTDYLVEVDGAVHRISGGEAGMVRAPAPAMVVAVPVIAGQEVAEGDVVAIVESMKLETALRAPFAGTVAEVLVPSNTQVEGGTKLVRLEPAADAAGPAAGGDRADFAALLGTGTDEDPAATAADALTALRWQVLGFDVDERESRPLLARLDAARAALPGDDPAVLAGETAVLRIFTDLSALSRNRRESDEPSDGNGNGNGESGRNPQEYLHAYLRSRDVEQEQLPESFRAKLRRALAHYGVELEGSGTQLEPALYWMFLAHRRATAHEPVILNLLQWRLAHPESLTGLPAATREEYLRTLDGLVLATQLRHPVVGDLARRVRYHSFDAPAVEAERERVQREVRVQLDELAEHPDTPDRARRIEALVASSEPILGVFGTRHNAALLEVMTRRYYRIRPLQDLRISESIGQPVLTASYTHRGNDHSVLATVIDNNDPRRALAAANQMRRLVEELPEGRTALVDLYVTSTHADDRGDPDARADRVRAAIGAVPAGRVARVAVAVRPNPSGAPDALADPGPVWFTFRPESDGTLVEDRTLRGLHPLVAERLGLWRLGNFDLRRLPAEPDVHLFHATGKNVREDQRLLALSDVRRLTVLRDDAGVIRSLPELERAIDACLDSLRSARSRDPKLAKLGWNRILLHVWPVVDIPFEELDTVVRRLAARTGSLGLEQVLVQFRADRPGEAGSNEGGPHEYLLRLSRPPGAGLTVRLDEPPTGLMRELDAYAQNVIKAQRRGAVYPYEIIPMLTGPDGRFVEYDLVEGSGVDPVAEPVEREPGRNTANIVLGTVTMPTANQPEGMTRVVLLGDPTRGLGALAEPECARVCAAIRLARELDVPLEWFAVSSGAKIAMDSGTENMDWISRALRAIIEFTQVGGEVNVVVTGINVGAQPYWNAEATMLTHTKGILVMTPDSAMVLTGKQSLDYSGGVSAEDNFGIGGYDRIMGPNGQAQYWAPDLAGAVDVLFRHYEHTYRVPGERFPRPAPTNDPVQRDVTTAPHEGGEFTTLGEIFSPETNPGRKKPFDIRSVMRGVADLDHAPLERWADMHDADSVVVFDAHLGGQPVSLLGIESKPIPRRGVLPVDGPEQFTAGTLFPRSSKKTARAINAASGNRPLVVLANLSGFDGSPESLRSLQLEYGAEIGRAIVNFDGPIVFCVVSRYHGGAFVVFSATLNDHMEVAAVEGSYASVLGGAPAAAVVFAGEVRKRTAADERVTALEARIAAAVEAGSDAEASRLRAELASVRAAVRSEKLGAVAEEFDSTHSIQRAQRVGSVHKIVDPHQLRPYLVDAVRRGIARTLEELET</sequence>
<dbReference type="Gene3D" id="2.40.50.100">
    <property type="match status" value="1"/>
</dbReference>
<keyword evidence="6 10" id="KW-0067">ATP-binding</keyword>
<keyword evidence="8" id="KW-0275">Fatty acid biosynthesis</keyword>
<dbReference type="Pfam" id="PF02786">
    <property type="entry name" value="CPSase_L_D2"/>
    <property type="match status" value="1"/>
</dbReference>
<dbReference type="Pfam" id="PF00364">
    <property type="entry name" value="Biotin_lipoyl"/>
    <property type="match status" value="1"/>
</dbReference>
<evidence type="ECO:0000259" key="15">
    <source>
        <dbReference type="PROSITE" id="PS50989"/>
    </source>
</evidence>
<dbReference type="RefSeq" id="WP_425566423.1">
    <property type="nucleotide sequence ID" value="NZ_BAAAUZ010000005.1"/>
</dbReference>
<keyword evidence="5" id="KW-0276">Fatty acid metabolism</keyword>
<dbReference type="PROSITE" id="PS50989">
    <property type="entry name" value="COA_CT_CTER"/>
    <property type="match status" value="1"/>
</dbReference>
<feature type="domain" description="Biotin carboxylation" evidence="14">
    <location>
        <begin position="3"/>
        <end position="462"/>
    </location>
</feature>
<dbReference type="InterPro" id="IPR011764">
    <property type="entry name" value="Biotin_carboxylation_dom"/>
</dbReference>
<dbReference type="SUPFAM" id="SSF56059">
    <property type="entry name" value="Glutathione synthetase ATP-binding domain-like"/>
    <property type="match status" value="1"/>
</dbReference>
<dbReference type="GO" id="GO:0005524">
    <property type="term" value="F:ATP binding"/>
    <property type="evidence" value="ECO:0007669"/>
    <property type="project" value="UniProtKB-UniRule"/>
</dbReference>
<reference evidence="16" key="2">
    <citation type="submission" date="2023-01" db="EMBL/GenBank/DDBJ databases">
        <authorList>
            <person name="Sun Q."/>
            <person name="Evtushenko L."/>
        </authorList>
    </citation>
    <scope>NUCLEOTIDE SEQUENCE</scope>
    <source>
        <strain evidence="16">VKM Ac-1069</strain>
    </source>
</reference>
<dbReference type="SUPFAM" id="SSF51246">
    <property type="entry name" value="Rudiment single hybrid motif"/>
    <property type="match status" value="1"/>
</dbReference>
<evidence type="ECO:0000259" key="13">
    <source>
        <dbReference type="PROSITE" id="PS50975"/>
    </source>
</evidence>
<evidence type="ECO:0000256" key="3">
    <source>
        <dbReference type="ARBA" id="ARBA00022598"/>
    </source>
</evidence>
<evidence type="ECO:0000256" key="7">
    <source>
        <dbReference type="ARBA" id="ARBA00023098"/>
    </source>
</evidence>
<dbReference type="InterPro" id="IPR016185">
    <property type="entry name" value="PreATP-grasp_dom_sf"/>
</dbReference>
<dbReference type="InterPro" id="IPR011053">
    <property type="entry name" value="Single_hybrid_motif"/>
</dbReference>
<dbReference type="SUPFAM" id="SSF52440">
    <property type="entry name" value="PreATP-grasp domain"/>
    <property type="match status" value="1"/>
</dbReference>
<dbReference type="GO" id="GO:0006633">
    <property type="term" value="P:fatty acid biosynthetic process"/>
    <property type="evidence" value="ECO:0007669"/>
    <property type="project" value="UniProtKB-KW"/>
</dbReference>
<dbReference type="SMART" id="SM00878">
    <property type="entry name" value="Biotin_carb_C"/>
    <property type="match status" value="1"/>
</dbReference>
<dbReference type="CDD" id="cd06850">
    <property type="entry name" value="biotinyl_domain"/>
    <property type="match status" value="1"/>
</dbReference>
<evidence type="ECO:0000256" key="10">
    <source>
        <dbReference type="PROSITE-ProRule" id="PRU00409"/>
    </source>
</evidence>
<dbReference type="InterPro" id="IPR011054">
    <property type="entry name" value="Rudment_hybrid_motif"/>
</dbReference>
<keyword evidence="4 10" id="KW-0547">Nucleotide-binding</keyword>
<dbReference type="InterPro" id="IPR050856">
    <property type="entry name" value="Biotin_carboxylase_complex"/>
</dbReference>
<evidence type="ECO:0000256" key="9">
    <source>
        <dbReference type="ARBA" id="ARBA00023267"/>
    </source>
</evidence>
<dbReference type="Gene3D" id="3.90.226.10">
    <property type="entry name" value="2-enoyl-CoA Hydratase, Chain A, domain 1"/>
    <property type="match status" value="2"/>
</dbReference>
<evidence type="ECO:0000259" key="14">
    <source>
        <dbReference type="PROSITE" id="PS50979"/>
    </source>
</evidence>
<dbReference type="Gene3D" id="3.30.470.20">
    <property type="entry name" value="ATP-grasp fold, B domain"/>
    <property type="match status" value="1"/>
</dbReference>
<protein>
    <submittedName>
        <fullName evidence="16">Fused acetyl/propionyl-CoA carboxylase subuit alpha/methylmalonyl-CoA decarboxylase subunit alpha</fullName>
    </submittedName>
</protein>
<evidence type="ECO:0000256" key="11">
    <source>
        <dbReference type="SAM" id="MobiDB-lite"/>
    </source>
</evidence>
<reference evidence="16" key="1">
    <citation type="journal article" date="2014" name="Int. J. Syst. Evol. Microbiol.">
        <title>Complete genome sequence of Corynebacterium casei LMG S-19264T (=DSM 44701T), isolated from a smear-ripened cheese.</title>
        <authorList>
            <consortium name="US DOE Joint Genome Institute (JGI-PGF)"/>
            <person name="Walter F."/>
            <person name="Albersmeier A."/>
            <person name="Kalinowski J."/>
            <person name="Ruckert C."/>
        </authorList>
    </citation>
    <scope>NUCLEOTIDE SEQUENCE</scope>
    <source>
        <strain evidence="16">VKM Ac-1069</strain>
    </source>
</reference>
<dbReference type="InterPro" id="IPR005482">
    <property type="entry name" value="Biotin_COase_C"/>
</dbReference>
<gene>
    <name evidence="16" type="ORF">GCM10017577_59150</name>
</gene>
<keyword evidence="17" id="KW-1185">Reference proteome</keyword>
<dbReference type="PANTHER" id="PTHR18866">
    <property type="entry name" value="CARBOXYLASE:PYRUVATE/ACETYL-COA/PROPIONYL-COA CARBOXYLASE"/>
    <property type="match status" value="1"/>
</dbReference>
<dbReference type="Pfam" id="PF01039">
    <property type="entry name" value="Carboxyl_trans"/>
    <property type="match status" value="1"/>
</dbReference>
<feature type="domain" description="Lipoyl-binding" evidence="12">
    <location>
        <begin position="586"/>
        <end position="665"/>
    </location>
</feature>
<dbReference type="InterPro" id="IPR000089">
    <property type="entry name" value="Biotin_lipoyl"/>
</dbReference>
<proteinExistence type="predicted"/>
<dbReference type="PROSITE" id="PS50968">
    <property type="entry name" value="BIOTINYL_LIPOYL"/>
    <property type="match status" value="1"/>
</dbReference>
<dbReference type="Pfam" id="PF00289">
    <property type="entry name" value="Biotin_carb_N"/>
    <property type="match status" value="1"/>
</dbReference>
<dbReference type="PROSITE" id="PS50975">
    <property type="entry name" value="ATP_GRASP"/>
    <property type="match status" value="1"/>
</dbReference>
<dbReference type="PROSITE" id="PS50979">
    <property type="entry name" value="BC"/>
    <property type="match status" value="1"/>
</dbReference>
<feature type="domain" description="CoA carboxyltransferase C-terminal" evidence="15">
    <location>
        <begin position="1580"/>
        <end position="1871"/>
    </location>
</feature>
<dbReference type="InterPro" id="IPR005479">
    <property type="entry name" value="CPAse_ATP-bd"/>
</dbReference>
<dbReference type="PROSITE" id="PS00867">
    <property type="entry name" value="CPSASE_2"/>
    <property type="match status" value="1"/>
</dbReference>
<evidence type="ECO:0000259" key="12">
    <source>
        <dbReference type="PROSITE" id="PS50968"/>
    </source>
</evidence>
<evidence type="ECO:0000313" key="17">
    <source>
        <dbReference type="Proteomes" id="UP001143463"/>
    </source>
</evidence>
<dbReference type="InterPro" id="IPR005481">
    <property type="entry name" value="BC-like_N"/>
</dbReference>
<dbReference type="GO" id="GO:0003989">
    <property type="term" value="F:acetyl-CoA carboxylase activity"/>
    <property type="evidence" value="ECO:0007669"/>
    <property type="project" value="InterPro"/>
</dbReference>
<comment type="cofactor">
    <cofactor evidence="1">
        <name>biotin</name>
        <dbReference type="ChEBI" id="CHEBI:57586"/>
    </cofactor>
</comment>
<accession>A0A9W6L812</accession>
<dbReference type="InterPro" id="IPR011761">
    <property type="entry name" value="ATP-grasp"/>
</dbReference>
<dbReference type="InterPro" id="IPR029045">
    <property type="entry name" value="ClpP/crotonase-like_dom_sf"/>
</dbReference>
<organism evidence="16 17">
    <name type="scientific">Pseudonocardia halophobica</name>
    <dbReference type="NCBI Taxonomy" id="29401"/>
    <lineage>
        <taxon>Bacteria</taxon>
        <taxon>Bacillati</taxon>
        <taxon>Actinomycetota</taxon>
        <taxon>Actinomycetes</taxon>
        <taxon>Pseudonocardiales</taxon>
        <taxon>Pseudonocardiaceae</taxon>
        <taxon>Pseudonocardia</taxon>
    </lineage>
</organism>
<keyword evidence="7" id="KW-0443">Lipid metabolism</keyword>
<dbReference type="SUPFAM" id="SSF51230">
    <property type="entry name" value="Single hybrid motif"/>
    <property type="match status" value="1"/>
</dbReference>
<dbReference type="Pfam" id="PF08326">
    <property type="entry name" value="ACC_central"/>
    <property type="match status" value="1"/>
</dbReference>
<feature type="domain" description="ATP-grasp" evidence="13">
    <location>
        <begin position="132"/>
        <end position="330"/>
    </location>
</feature>
<evidence type="ECO:0000256" key="1">
    <source>
        <dbReference type="ARBA" id="ARBA00001953"/>
    </source>
</evidence>
<name>A0A9W6L812_9PSEU</name>
<evidence type="ECO:0000256" key="8">
    <source>
        <dbReference type="ARBA" id="ARBA00023160"/>
    </source>
</evidence>
<dbReference type="InterPro" id="IPR011763">
    <property type="entry name" value="COA_CT_C"/>
</dbReference>
<dbReference type="EMBL" id="BSFQ01000036">
    <property type="protein sequence ID" value="GLL14767.1"/>
    <property type="molecule type" value="Genomic_DNA"/>
</dbReference>
<dbReference type="FunFam" id="3.30.1490.20:FF:000003">
    <property type="entry name" value="acetyl-CoA carboxylase isoform X1"/>
    <property type="match status" value="1"/>
</dbReference>
<dbReference type="PANTHER" id="PTHR18866:SF127">
    <property type="match status" value="1"/>
</dbReference>
<keyword evidence="9" id="KW-0092">Biotin</keyword>